<protein>
    <submittedName>
        <fullName evidence="2 3">Arabinose ABC transporter permease</fullName>
    </submittedName>
</protein>
<dbReference type="VEuPathDB" id="VectorBase:ASIC011031"/>
<feature type="region of interest" description="Disordered" evidence="1">
    <location>
        <begin position="1"/>
        <end position="24"/>
    </location>
</feature>
<evidence type="ECO:0000256" key="1">
    <source>
        <dbReference type="SAM" id="MobiDB-lite"/>
    </source>
</evidence>
<accession>A0A084VZ57</accession>
<evidence type="ECO:0000313" key="4">
    <source>
        <dbReference type="Proteomes" id="UP000030765"/>
    </source>
</evidence>
<reference evidence="2 4" key="1">
    <citation type="journal article" date="2014" name="BMC Genomics">
        <title>Genome sequence of Anopheles sinensis provides insight into genetics basis of mosquito competence for malaria parasites.</title>
        <authorList>
            <person name="Zhou D."/>
            <person name="Zhang D."/>
            <person name="Ding G."/>
            <person name="Shi L."/>
            <person name="Hou Q."/>
            <person name="Ye Y."/>
            <person name="Xu Y."/>
            <person name="Zhou H."/>
            <person name="Xiong C."/>
            <person name="Li S."/>
            <person name="Yu J."/>
            <person name="Hong S."/>
            <person name="Yu X."/>
            <person name="Zou P."/>
            <person name="Chen C."/>
            <person name="Chang X."/>
            <person name="Wang W."/>
            <person name="Lv Y."/>
            <person name="Sun Y."/>
            <person name="Ma L."/>
            <person name="Shen B."/>
            <person name="Zhu C."/>
        </authorList>
    </citation>
    <scope>NUCLEOTIDE SEQUENCE [LARGE SCALE GENOMIC DNA]</scope>
</reference>
<sequence length="82" mass="9067">MGSAQQRGNVQTIATPPSQERSTFFSRPDDVVLVGSPPRRNLFLGRLIHLRLCAGPLQHVVLFYLSMVRISFPGQSEQACGK</sequence>
<reference evidence="3" key="2">
    <citation type="submission" date="2020-05" db="UniProtKB">
        <authorList>
            <consortium name="EnsemblMetazoa"/>
        </authorList>
    </citation>
    <scope>IDENTIFICATION</scope>
</reference>
<keyword evidence="4" id="KW-1185">Reference proteome</keyword>
<dbReference type="EMBL" id="KE525239">
    <property type="protein sequence ID" value="KFB43251.1"/>
    <property type="molecule type" value="Genomic_DNA"/>
</dbReference>
<proteinExistence type="predicted"/>
<dbReference type="EnsemblMetazoa" id="ASIC011031-RA">
    <property type="protein sequence ID" value="ASIC011031-PA"/>
    <property type="gene ID" value="ASIC011031"/>
</dbReference>
<dbReference type="AlphaFoldDB" id="A0A084VZ57"/>
<gene>
    <name evidence="2" type="ORF">ZHAS_00011031</name>
</gene>
<evidence type="ECO:0000313" key="2">
    <source>
        <dbReference type="EMBL" id="KFB43251.1"/>
    </source>
</evidence>
<evidence type="ECO:0000313" key="3">
    <source>
        <dbReference type="EnsemblMetazoa" id="ASIC011031-PA"/>
    </source>
</evidence>
<dbReference type="Proteomes" id="UP000030765">
    <property type="component" value="Unassembled WGS sequence"/>
</dbReference>
<organism evidence="2">
    <name type="scientific">Anopheles sinensis</name>
    <name type="common">Mosquito</name>
    <dbReference type="NCBI Taxonomy" id="74873"/>
    <lineage>
        <taxon>Eukaryota</taxon>
        <taxon>Metazoa</taxon>
        <taxon>Ecdysozoa</taxon>
        <taxon>Arthropoda</taxon>
        <taxon>Hexapoda</taxon>
        <taxon>Insecta</taxon>
        <taxon>Pterygota</taxon>
        <taxon>Neoptera</taxon>
        <taxon>Endopterygota</taxon>
        <taxon>Diptera</taxon>
        <taxon>Nematocera</taxon>
        <taxon>Culicoidea</taxon>
        <taxon>Culicidae</taxon>
        <taxon>Anophelinae</taxon>
        <taxon>Anopheles</taxon>
    </lineage>
</organism>
<name>A0A084VZ57_ANOSI</name>
<dbReference type="EMBL" id="ATLV01018610">
    <property type="status" value="NOT_ANNOTATED_CDS"/>
    <property type="molecule type" value="Genomic_DNA"/>
</dbReference>